<keyword evidence="5" id="KW-1185">Reference proteome</keyword>
<gene>
    <name evidence="4" type="ORF">SAMN05443550_11413</name>
</gene>
<dbReference type="InterPro" id="IPR012373">
    <property type="entry name" value="Ferrdict_sens_TM"/>
</dbReference>
<keyword evidence="1" id="KW-1133">Transmembrane helix</keyword>
<keyword evidence="1" id="KW-0812">Transmembrane</keyword>
<feature type="domain" description="Protein FecR C-terminal" evidence="3">
    <location>
        <begin position="276"/>
        <end position="341"/>
    </location>
</feature>
<evidence type="ECO:0000256" key="1">
    <source>
        <dbReference type="SAM" id="Phobius"/>
    </source>
</evidence>
<feature type="transmembrane region" description="Helical" evidence="1">
    <location>
        <begin position="94"/>
        <end position="114"/>
    </location>
</feature>
<accession>A0A1H4H7Y4</accession>
<name>A0A1H4H7Y4_9SPHI</name>
<dbReference type="STRING" id="425514.SAMN05443550_11413"/>
<reference evidence="4 5" key="1">
    <citation type="submission" date="2016-10" db="EMBL/GenBank/DDBJ databases">
        <authorList>
            <person name="de Groot N.N."/>
        </authorList>
    </citation>
    <scope>NUCLEOTIDE SEQUENCE [LARGE SCALE GENOMIC DNA]</scope>
    <source>
        <strain evidence="4 5">DSM 19033</strain>
    </source>
</reference>
<dbReference type="OrthoDB" id="1452822at2"/>
<dbReference type="GO" id="GO:0016989">
    <property type="term" value="F:sigma factor antagonist activity"/>
    <property type="evidence" value="ECO:0007669"/>
    <property type="project" value="TreeGrafter"/>
</dbReference>
<organism evidence="4 5">
    <name type="scientific">Pedobacter hartonius</name>
    <dbReference type="NCBI Taxonomy" id="425514"/>
    <lineage>
        <taxon>Bacteria</taxon>
        <taxon>Pseudomonadati</taxon>
        <taxon>Bacteroidota</taxon>
        <taxon>Sphingobacteriia</taxon>
        <taxon>Sphingobacteriales</taxon>
        <taxon>Sphingobacteriaceae</taxon>
        <taxon>Pedobacter</taxon>
    </lineage>
</organism>
<evidence type="ECO:0000313" key="4">
    <source>
        <dbReference type="EMBL" id="SEB17741.1"/>
    </source>
</evidence>
<dbReference type="AlphaFoldDB" id="A0A1H4H7Y4"/>
<protein>
    <submittedName>
        <fullName evidence="4">FecR family protein</fullName>
    </submittedName>
</protein>
<proteinExistence type="predicted"/>
<dbReference type="PIRSF" id="PIRSF018266">
    <property type="entry name" value="FecR"/>
    <property type="match status" value="1"/>
</dbReference>
<dbReference type="Gene3D" id="3.55.50.30">
    <property type="match status" value="1"/>
</dbReference>
<dbReference type="EMBL" id="FNRA01000014">
    <property type="protein sequence ID" value="SEB17741.1"/>
    <property type="molecule type" value="Genomic_DNA"/>
</dbReference>
<dbReference type="RefSeq" id="WP_090559645.1">
    <property type="nucleotide sequence ID" value="NZ_FNRA01000014.1"/>
</dbReference>
<evidence type="ECO:0000313" key="5">
    <source>
        <dbReference type="Proteomes" id="UP000198850"/>
    </source>
</evidence>
<dbReference type="Pfam" id="PF16344">
    <property type="entry name" value="FecR_C"/>
    <property type="match status" value="1"/>
</dbReference>
<dbReference type="PANTHER" id="PTHR30273:SF2">
    <property type="entry name" value="PROTEIN FECR"/>
    <property type="match status" value="1"/>
</dbReference>
<dbReference type="Pfam" id="PF04773">
    <property type="entry name" value="FecR"/>
    <property type="match status" value="1"/>
</dbReference>
<sequence length="342" mass="38308">MPTQQELEQLLYKYTSGTSTAEENRLLEAWFQRIGQGQKAEDLSDADKYRMLEAFKKLPGFAKDQWGIAPVVVSREPVAAQPVPKIRQLLNSRVIAVAACLLVLGSVWIITLTLRDNTPLNHKTVLSAENQIVQTGTGQIKKIRLKDGSTLHLNANSRVQIPGTYASTNRIIQLEEGEAYFEVVKDKKHPFIVITQALRVRVLGTAFNVSSYRESKSSDVRVNHGKVEVSDNKKSVLAVLKKNQAITYDRRTGKAEILTTDGFYANLWISGSVLLTQASFSDVALQLKNLYGVKLISSQNKIKGYSFNLTIKKERSLEATLDVICGIHQNKYRRKGNVIEIY</sequence>
<evidence type="ECO:0000259" key="3">
    <source>
        <dbReference type="Pfam" id="PF16344"/>
    </source>
</evidence>
<keyword evidence="1" id="KW-0472">Membrane</keyword>
<dbReference type="Proteomes" id="UP000198850">
    <property type="component" value="Unassembled WGS sequence"/>
</dbReference>
<dbReference type="InterPro" id="IPR032508">
    <property type="entry name" value="FecR_C"/>
</dbReference>
<dbReference type="InterPro" id="IPR006860">
    <property type="entry name" value="FecR"/>
</dbReference>
<evidence type="ECO:0000259" key="2">
    <source>
        <dbReference type="Pfam" id="PF04773"/>
    </source>
</evidence>
<feature type="domain" description="FecR protein" evidence="2">
    <location>
        <begin position="133"/>
        <end position="228"/>
    </location>
</feature>
<dbReference type="Gene3D" id="2.60.120.1440">
    <property type="match status" value="1"/>
</dbReference>
<dbReference type="PANTHER" id="PTHR30273">
    <property type="entry name" value="PERIPLASMIC SIGNAL SENSOR AND SIGMA FACTOR ACTIVATOR FECR-RELATED"/>
    <property type="match status" value="1"/>
</dbReference>